<dbReference type="RefSeq" id="WP_154442925.1">
    <property type="nucleotide sequence ID" value="NZ_VUNQ01000068.1"/>
</dbReference>
<keyword evidence="3" id="KW-1185">Reference proteome</keyword>
<comment type="caution">
    <text evidence="2">The sequence shown here is derived from an EMBL/GenBank/DDBJ whole genome shotgun (WGS) entry which is preliminary data.</text>
</comment>
<reference evidence="2 3" key="1">
    <citation type="submission" date="2019-09" db="EMBL/GenBank/DDBJ databases">
        <title>In-depth cultivation of the pig gut microbiome towards novel bacterial diversity and tailored functional studies.</title>
        <authorList>
            <person name="Wylensek D."/>
            <person name="Hitch T.C.A."/>
            <person name="Clavel T."/>
        </authorList>
    </citation>
    <scope>NUCLEOTIDE SEQUENCE [LARGE SCALE GENOMIC DNA]</scope>
    <source>
        <strain evidence="2 3">WCA3-693-APC-4?</strain>
    </source>
</reference>
<gene>
    <name evidence="2" type="ORF">FYJ83_18060</name>
</gene>
<evidence type="ECO:0000313" key="3">
    <source>
        <dbReference type="Proteomes" id="UP000469523"/>
    </source>
</evidence>
<evidence type="ECO:0000313" key="2">
    <source>
        <dbReference type="EMBL" id="MSU03364.1"/>
    </source>
</evidence>
<dbReference type="Proteomes" id="UP000469523">
    <property type="component" value="Unassembled WGS sequence"/>
</dbReference>
<protein>
    <submittedName>
        <fullName evidence="2">Uncharacterized protein</fullName>
    </submittedName>
</protein>
<name>A0A6N7Y3B2_9FIRM</name>
<keyword evidence="1" id="KW-0732">Signal</keyword>
<proteinExistence type="predicted"/>
<sequence length="244" mass="27449">MKRCKRFLSLLAVIVVIVTASSFAYTDTWSDYKTTTLYGYTYEYCCLTSIRYGNPKTMEASTLLKCERNAPAGYMGAQARLYTERGTLVTASDWVYNTSPLAGYYVDSDVTTTKGNYYSYGRVKLYNGNGYNDYYTYQSPIGVLNSIEPVTYKTNKYGDTYGTGVTVAITGEDPDFIEALGVDGTFGYVRSSDLESKVSSPRDALLSKSLEKANRMIPLYDEERNVIGQFEINTRYSEYTELSQ</sequence>
<evidence type="ECO:0000256" key="1">
    <source>
        <dbReference type="SAM" id="SignalP"/>
    </source>
</evidence>
<organism evidence="2 3">
    <name type="scientific">Tissierella pigra</name>
    <dbReference type="NCBI Taxonomy" id="2607614"/>
    <lineage>
        <taxon>Bacteria</taxon>
        <taxon>Bacillati</taxon>
        <taxon>Bacillota</taxon>
        <taxon>Tissierellia</taxon>
        <taxon>Tissierellales</taxon>
        <taxon>Tissierellaceae</taxon>
        <taxon>Tissierella</taxon>
    </lineage>
</organism>
<dbReference type="EMBL" id="VUNQ01000068">
    <property type="protein sequence ID" value="MSU03364.1"/>
    <property type="molecule type" value="Genomic_DNA"/>
</dbReference>
<feature type="chain" id="PRO_5027079483" evidence="1">
    <location>
        <begin position="25"/>
        <end position="244"/>
    </location>
</feature>
<dbReference type="AlphaFoldDB" id="A0A6N7Y3B2"/>
<feature type="signal peptide" evidence="1">
    <location>
        <begin position="1"/>
        <end position="24"/>
    </location>
</feature>
<accession>A0A6N7Y3B2</accession>